<keyword evidence="4 8" id="KW-0378">Hydrolase</keyword>
<evidence type="ECO:0000313" key="11">
    <source>
        <dbReference type="Proteomes" id="UP001156882"/>
    </source>
</evidence>
<dbReference type="Gene3D" id="3.90.1680.10">
    <property type="entry name" value="SOS response associated peptidase-like"/>
    <property type="match status" value="1"/>
</dbReference>
<keyword evidence="11" id="KW-1185">Reference proteome</keyword>
<accession>A0ABQ6CEE9</accession>
<proteinExistence type="inferred from homology"/>
<keyword evidence="5" id="KW-0190">Covalent protein-DNA linkage</keyword>
<evidence type="ECO:0000256" key="3">
    <source>
        <dbReference type="ARBA" id="ARBA00022763"/>
    </source>
</evidence>
<dbReference type="InterPro" id="IPR036590">
    <property type="entry name" value="SRAP-like"/>
</dbReference>
<dbReference type="RefSeq" id="WP_284311618.1">
    <property type="nucleotide sequence ID" value="NZ_BSPC01000015.1"/>
</dbReference>
<keyword evidence="7" id="KW-0456">Lyase</keyword>
<evidence type="ECO:0000256" key="8">
    <source>
        <dbReference type="RuleBase" id="RU364100"/>
    </source>
</evidence>
<keyword evidence="6" id="KW-0238">DNA-binding</keyword>
<dbReference type="SUPFAM" id="SSF143081">
    <property type="entry name" value="BB1717-like"/>
    <property type="match status" value="1"/>
</dbReference>
<name>A0ABQ6CEE9_9HYPH</name>
<dbReference type="EC" id="3.4.-.-" evidence="8"/>
<evidence type="ECO:0000313" key="10">
    <source>
        <dbReference type="EMBL" id="GLS18746.1"/>
    </source>
</evidence>
<evidence type="ECO:0000256" key="7">
    <source>
        <dbReference type="ARBA" id="ARBA00023239"/>
    </source>
</evidence>
<protein>
    <recommendedName>
        <fullName evidence="8">Abasic site processing protein</fullName>
        <ecNumber evidence="8">3.4.-.-</ecNumber>
    </recommendedName>
</protein>
<comment type="similarity">
    <text evidence="1 8">Belongs to the SOS response-associated peptidase family.</text>
</comment>
<evidence type="ECO:0000256" key="4">
    <source>
        <dbReference type="ARBA" id="ARBA00022801"/>
    </source>
</evidence>
<evidence type="ECO:0000256" key="5">
    <source>
        <dbReference type="ARBA" id="ARBA00023124"/>
    </source>
</evidence>
<keyword evidence="2 8" id="KW-0645">Protease</keyword>
<organism evidence="10 11">
    <name type="scientific">Labrys miyagiensis</name>
    <dbReference type="NCBI Taxonomy" id="346912"/>
    <lineage>
        <taxon>Bacteria</taxon>
        <taxon>Pseudomonadati</taxon>
        <taxon>Pseudomonadota</taxon>
        <taxon>Alphaproteobacteria</taxon>
        <taxon>Hyphomicrobiales</taxon>
        <taxon>Xanthobacteraceae</taxon>
        <taxon>Labrys</taxon>
    </lineage>
</organism>
<dbReference type="EMBL" id="BSPC01000015">
    <property type="protein sequence ID" value="GLS18746.1"/>
    <property type="molecule type" value="Genomic_DNA"/>
</dbReference>
<evidence type="ECO:0000256" key="6">
    <source>
        <dbReference type="ARBA" id="ARBA00023125"/>
    </source>
</evidence>
<evidence type="ECO:0000256" key="9">
    <source>
        <dbReference type="SAM" id="MobiDB-lite"/>
    </source>
</evidence>
<comment type="caution">
    <text evidence="10">The sequence shown here is derived from an EMBL/GenBank/DDBJ whole genome shotgun (WGS) entry which is preliminary data.</text>
</comment>
<dbReference type="PANTHER" id="PTHR13604">
    <property type="entry name" value="DC12-RELATED"/>
    <property type="match status" value="1"/>
</dbReference>
<keyword evidence="3" id="KW-0227">DNA damage</keyword>
<feature type="region of interest" description="Disordered" evidence="9">
    <location>
        <begin position="219"/>
        <end position="252"/>
    </location>
</feature>
<gene>
    <name evidence="10" type="ORF">GCM10007874_17630</name>
</gene>
<reference evidence="11" key="1">
    <citation type="journal article" date="2019" name="Int. J. Syst. Evol. Microbiol.">
        <title>The Global Catalogue of Microorganisms (GCM) 10K type strain sequencing project: providing services to taxonomists for standard genome sequencing and annotation.</title>
        <authorList>
            <consortium name="The Broad Institute Genomics Platform"/>
            <consortium name="The Broad Institute Genome Sequencing Center for Infectious Disease"/>
            <person name="Wu L."/>
            <person name="Ma J."/>
        </authorList>
    </citation>
    <scope>NUCLEOTIDE SEQUENCE [LARGE SCALE GENOMIC DNA]</scope>
    <source>
        <strain evidence="11">NBRC 101365</strain>
    </source>
</reference>
<evidence type="ECO:0000256" key="2">
    <source>
        <dbReference type="ARBA" id="ARBA00022670"/>
    </source>
</evidence>
<dbReference type="Pfam" id="PF02586">
    <property type="entry name" value="SRAP"/>
    <property type="match status" value="1"/>
</dbReference>
<dbReference type="InterPro" id="IPR003738">
    <property type="entry name" value="SRAP"/>
</dbReference>
<sequence length="252" mass="28405">MCGRVRQTGPELPGIHSEMGATEETLARAWKAHHNGAPSQWLWCIRREPGTTRYVHDLLQWGFTPAWYKTLSQGQRPINARCEGIASSGMFRNAYKGRRCLVPVDGFFEWQKIFGDDGKPMKGKKQPYAIAMADHSKFALAGIWESWTDKETGNVTRTFAIVTCTPNSLVGQIHDRMPVILHAKDYSRWLDNIEPDPADLMVPYPSELMDMWPISSKVNSPSYNQPDVADPVREPGTRPSSEDGFADEPDLI</sequence>
<evidence type="ECO:0000256" key="1">
    <source>
        <dbReference type="ARBA" id="ARBA00008136"/>
    </source>
</evidence>
<dbReference type="Proteomes" id="UP001156882">
    <property type="component" value="Unassembled WGS sequence"/>
</dbReference>
<dbReference type="PANTHER" id="PTHR13604:SF0">
    <property type="entry name" value="ABASIC SITE PROCESSING PROTEIN HMCES"/>
    <property type="match status" value="1"/>
</dbReference>